<organism evidence="1 2">
    <name type="scientific">Pseudobutyrivibrio xylanivorans</name>
    <dbReference type="NCBI Taxonomy" id="185007"/>
    <lineage>
        <taxon>Bacteria</taxon>
        <taxon>Bacillati</taxon>
        <taxon>Bacillota</taxon>
        <taxon>Clostridia</taxon>
        <taxon>Lachnospirales</taxon>
        <taxon>Lachnospiraceae</taxon>
        <taxon>Pseudobutyrivibrio</taxon>
    </lineage>
</organism>
<evidence type="ECO:0000313" key="2">
    <source>
        <dbReference type="Proteomes" id="UP000199428"/>
    </source>
</evidence>
<dbReference type="RefSeq" id="WP_090163427.1">
    <property type="nucleotide sequence ID" value="NZ_FMWK01000013.1"/>
</dbReference>
<name>A0A1G5S3C8_PSEXY</name>
<protein>
    <submittedName>
        <fullName evidence="1">Uncharacterized protein</fullName>
    </submittedName>
</protein>
<accession>A0A1G5S3C8</accession>
<dbReference type="AlphaFoldDB" id="A0A1G5S3C8"/>
<evidence type="ECO:0000313" key="1">
    <source>
        <dbReference type="EMBL" id="SCZ80261.1"/>
    </source>
</evidence>
<dbReference type="EMBL" id="FMWK01000013">
    <property type="protein sequence ID" value="SCZ80261.1"/>
    <property type="molecule type" value="Genomic_DNA"/>
</dbReference>
<proteinExistence type="predicted"/>
<sequence length="196" mass="21725">MSAFLGPIHSLMYNRIITLQQVINALAELSKAEGWNANVDNYVIQEFPPIEEVVDLSNIHASLFGMVDGAEKRFAGIVSAIAKENSDRLEKIKATVKSAGESMKIEGVKSPEEACARLQEILLDGMPCDRASMVNQYADGSCEIIRTMDLHSSYFEEAGFDRDLYYQLLKSFVTGLFADSEVKISGDVMHTIAIYM</sequence>
<dbReference type="Proteomes" id="UP000199428">
    <property type="component" value="Unassembled WGS sequence"/>
</dbReference>
<gene>
    <name evidence="1" type="ORF">SAMN02910350_02200</name>
</gene>
<reference evidence="1 2" key="1">
    <citation type="submission" date="2016-10" db="EMBL/GenBank/DDBJ databases">
        <authorList>
            <person name="de Groot N.N."/>
        </authorList>
    </citation>
    <scope>NUCLEOTIDE SEQUENCE [LARGE SCALE GENOMIC DNA]</scope>
    <source>
        <strain evidence="1 2">DSM 10317</strain>
    </source>
</reference>